<keyword evidence="5" id="KW-1185">Reference proteome</keyword>
<dbReference type="InterPro" id="IPR010506">
    <property type="entry name" value="DMAP1-bd"/>
</dbReference>
<comment type="similarity">
    <text evidence="1">Belongs to the DIP2 family.</text>
</comment>
<dbReference type="PANTHER" id="PTHR22754">
    <property type="entry name" value="DISCO-INTERACTING PROTEIN 2 DIP2 -RELATED"/>
    <property type="match status" value="1"/>
</dbReference>
<dbReference type="Gene3D" id="3.40.50.12780">
    <property type="entry name" value="N-terminal domain of ligase-like"/>
    <property type="match status" value="2"/>
</dbReference>
<evidence type="ECO:0000313" key="4">
    <source>
        <dbReference type="Ensembl" id="ENSMAMP00000019463.2"/>
    </source>
</evidence>
<proteinExistence type="inferred from homology"/>
<dbReference type="PROSITE" id="PS51912">
    <property type="entry name" value="DMAP1_BIND"/>
    <property type="match status" value="1"/>
</dbReference>
<protein>
    <submittedName>
        <fullName evidence="4">Disco-interacting protein 2 homolog C-like</fullName>
    </submittedName>
</protein>
<dbReference type="Proteomes" id="UP000261640">
    <property type="component" value="Unplaced"/>
</dbReference>
<dbReference type="InterPro" id="IPR042099">
    <property type="entry name" value="ANL_N_sf"/>
</dbReference>
<dbReference type="STRING" id="205130.ENSMAMP00000019463"/>
<reference evidence="4" key="2">
    <citation type="submission" date="2025-09" db="UniProtKB">
        <authorList>
            <consortium name="Ensembl"/>
        </authorList>
    </citation>
    <scope>IDENTIFICATION</scope>
</reference>
<organism evidence="4 5">
    <name type="scientific">Mastacembelus armatus</name>
    <name type="common">zig-zag eel</name>
    <dbReference type="NCBI Taxonomy" id="205130"/>
    <lineage>
        <taxon>Eukaryota</taxon>
        <taxon>Metazoa</taxon>
        <taxon>Chordata</taxon>
        <taxon>Craniata</taxon>
        <taxon>Vertebrata</taxon>
        <taxon>Euteleostomi</taxon>
        <taxon>Actinopterygii</taxon>
        <taxon>Neopterygii</taxon>
        <taxon>Teleostei</taxon>
        <taxon>Neoteleostei</taxon>
        <taxon>Acanthomorphata</taxon>
        <taxon>Anabantaria</taxon>
        <taxon>Synbranchiformes</taxon>
        <taxon>Mastacembelidae</taxon>
        <taxon>Mastacembelus</taxon>
    </lineage>
</organism>
<feature type="region of interest" description="Disordered" evidence="2">
    <location>
        <begin position="141"/>
        <end position="254"/>
    </location>
</feature>
<evidence type="ECO:0000259" key="3">
    <source>
        <dbReference type="PROSITE" id="PS51912"/>
    </source>
</evidence>
<dbReference type="InParanoid" id="A0A3Q3LY23"/>
<reference evidence="4" key="1">
    <citation type="submission" date="2025-08" db="UniProtKB">
        <authorList>
            <consortium name="Ensembl"/>
        </authorList>
    </citation>
    <scope>IDENTIFICATION</scope>
</reference>
<dbReference type="PANTHER" id="PTHR22754:SF33">
    <property type="entry name" value="DISCO-INTERACTING PROTEIN 2 HOMOLOG C"/>
    <property type="match status" value="1"/>
</dbReference>
<dbReference type="SMART" id="SM01137">
    <property type="entry name" value="DMAP_binding"/>
    <property type="match status" value="1"/>
</dbReference>
<dbReference type="Pfam" id="PF06464">
    <property type="entry name" value="DMAP_binding"/>
    <property type="match status" value="1"/>
</dbReference>
<dbReference type="InterPro" id="IPR037337">
    <property type="entry name" value="Dip2-like_dom"/>
</dbReference>
<dbReference type="SUPFAM" id="SSF56801">
    <property type="entry name" value="Acetyl-CoA synthetase-like"/>
    <property type="match status" value="2"/>
</dbReference>
<evidence type="ECO:0000256" key="2">
    <source>
        <dbReference type="SAM" id="MobiDB-lite"/>
    </source>
</evidence>
<dbReference type="Pfam" id="PF00501">
    <property type="entry name" value="AMP-binding"/>
    <property type="match status" value="2"/>
</dbReference>
<accession>A0A3Q3LY23</accession>
<dbReference type="GeneTree" id="ENSGT00950000182997"/>
<sequence length="1550" mass="169943">NNSFGRIVPHSRRWLSYAIYLYLFAGDITQKGYEKKRSKLIRAYIPHAGGNLATSDPPHTPYLCSDMHTTTRVSIWYPDKYICMEGPMSHRAPLGPPSAARFHRRRTSGTRDERYRSDVHTEAVQAVLARHVERKVAVPMPSKRRSLVVQTSMDAYTPPDSSSGSEEEAGPGDDMSGMEHWMSRPSQLGPVHLGSTSSSSSSTQSGGSGNAGRLADSLAHSHISHLNHSAPPDVTGYSSDSSHSHTERHHMANMGTIARNTQKYGNAERMETGDGVPVSSRVSAKIQQLVNTLKQPRRPPLREFFVDDFDELLEVQQPDPNQPRPEGAEMMPVRGEALGVVTNWPPSLEAALQRWGTISPKAPCLTSLDTAGKPLYVLTYGKLWSRSIKLAYNILHKLGSKQEPMVRPGDRVALVFPNNDPVAFMVAFYGCLLAEVVPVPIEVPLSRKDAGSQQIGFLLGSCGVTVALTSDACHKGLPKSATGEIPQFKGWPKLLWFVTESKHLSKPPRDWFPHIKDANNDTAYIEYKTCKDGSVLGVTVTRIALLTHCQALTQSCSYTEAETIVNVLDFKKDVGLWHGILTSVMNMMHVISVPYSLMKVNPLSWIQKVCQYKAKVACVKSRDMHWALVAHKDQKDINLSSLRMLLVADGSNPWSISSCDAFLNVFQTKGLRAEVICPCASSPEALTVAIRRPVEDSSQPPGRGVLSMQGLSYGVVRVDTEERLSVLTVQDVGTVTPGGLVCVVKPEGVPQLCQTDEIGELCVCSIATGTSYYGLTGMTKNTFEVYPVGSSGGLISEYAFVRTGLLGFIGPGGLVFITGKMDGLIMVSGRRHNADDIVATALAVEPMKFVYRGRIAVFSVTVLRDERIVVVAEQRPDSTEEDSFQWMSRVLQAIDSIHGVGVFCLALVPANTLPKTPLGGIHLSEIKQLYLEGGLHPCNVLMCPHTCVTNLPKPRQKQPEIGPASVMVGNLVSGKRIAQASGRDLGQTDDNDQFPAPSLVCKEDCRKGTMSLLSTHQHFQFSLPVILCPVGIDLIAAFYGCLYAGCVPITVRPPHPQNISTTLPTVKMIVEVSHSACVMTTAVICKLLRSKEAMATVDIRNWPPVLDTDDLPKKKPPAFYKPTNPDGLAYLDFSVSTTGMLAGVQMSHNAVGAFCRSVKLQCELYPSREVAICLDPYCGLGFVLWCLCSVYSGHQSILIPPVELESNPALWLLAVSQLRVRDTFCSYSVMELCTKGLGLQTEALKARGLDLSRVRACVVVAEERPRMSLTHSFSKLFKDLGLHPRSVSTAFGCRVNLAICLQGTSGPDPTTVYVDMRALRHDRVRLVERGSPHSLPLMESGKILPGVRIIIANPETKGPLGDSHLGEIWVHSAHNGSGYYSGYGEEVLQSDHFNSRLSFGDTQTVWARTGYLGFLRRTELTDANGERHDALFVVGALEEAMELRGMRYHPIDIETSVIRAHKSIMECAVFPWTNLLVVVVELEGSEQEALDLVPMVTKAVLEEHYLIVGVVVVTDIGVIPINSRGEKQRMHLRDGFLQDQLDPIYVAYNM</sequence>
<dbReference type="FunFam" id="3.30.300.30:FF:000001">
    <property type="entry name" value="DIP2 disco-interacting protein 2 homolog C"/>
    <property type="match status" value="1"/>
</dbReference>
<dbReference type="InterPro" id="IPR025110">
    <property type="entry name" value="AMP-bd_C"/>
</dbReference>
<feature type="region of interest" description="Disordered" evidence="2">
    <location>
        <begin position="94"/>
        <end position="116"/>
    </location>
</feature>
<evidence type="ECO:0000313" key="5">
    <source>
        <dbReference type="Proteomes" id="UP000261640"/>
    </source>
</evidence>
<dbReference type="InterPro" id="IPR000873">
    <property type="entry name" value="AMP-dep_synth/lig_dom"/>
</dbReference>
<feature type="compositionally biased region" description="Low complexity" evidence="2">
    <location>
        <begin position="194"/>
        <end position="205"/>
    </location>
</feature>
<dbReference type="Gene3D" id="3.30.300.30">
    <property type="match status" value="2"/>
</dbReference>
<dbReference type="Ensembl" id="ENSMAMT00000019965.2">
    <property type="protein sequence ID" value="ENSMAMP00000019463.2"/>
    <property type="gene ID" value="ENSMAMG00000013039.2"/>
</dbReference>
<dbReference type="FunFam" id="3.30.300.30:FF:000003">
    <property type="entry name" value="DIP2 disco-interacting protein 2 homolog A"/>
    <property type="match status" value="1"/>
</dbReference>
<dbReference type="Pfam" id="PF23024">
    <property type="entry name" value="AMP-dom_DIP2-like"/>
    <property type="match status" value="1"/>
</dbReference>
<evidence type="ECO:0000256" key="1">
    <source>
        <dbReference type="ARBA" id="ARBA00007735"/>
    </source>
</evidence>
<feature type="domain" description="DMAP1-binding" evidence="3">
    <location>
        <begin position="3"/>
        <end position="148"/>
    </location>
</feature>
<dbReference type="InterPro" id="IPR045851">
    <property type="entry name" value="AMP-bd_C_sf"/>
</dbReference>
<dbReference type="CDD" id="cd05905">
    <property type="entry name" value="Dip2"/>
    <property type="match status" value="2"/>
</dbReference>
<name>A0A3Q3LY23_9TELE</name>